<name>A0A3Q9UED9_9ACTN</name>
<feature type="transmembrane region" description="Helical" evidence="7">
    <location>
        <begin position="160"/>
        <end position="177"/>
    </location>
</feature>
<keyword evidence="5" id="KW-0862">Zinc</keyword>
<protein>
    <submittedName>
        <fullName evidence="8">Hemolysin</fullName>
    </submittedName>
</protein>
<evidence type="ECO:0000256" key="6">
    <source>
        <dbReference type="SAM" id="MobiDB-lite"/>
    </source>
</evidence>
<feature type="binding site" evidence="5">
    <location>
        <position position="221"/>
    </location>
    <ligand>
        <name>Zn(2+)</name>
        <dbReference type="ChEBI" id="CHEBI:29105"/>
    </ligand>
</feature>
<feature type="transmembrane region" description="Helical" evidence="7">
    <location>
        <begin position="189"/>
        <end position="208"/>
    </location>
</feature>
<dbReference type="EMBL" id="CP025570">
    <property type="protein sequence ID" value="AZZ39951.1"/>
    <property type="molecule type" value="Genomic_DNA"/>
</dbReference>
<comment type="subcellular location">
    <subcellularLocation>
        <location evidence="1">Membrane</location>
        <topology evidence="1">Multi-pass membrane protein</topology>
    </subcellularLocation>
</comment>
<feature type="compositionally biased region" description="Polar residues" evidence="6">
    <location>
        <begin position="1"/>
        <end position="13"/>
    </location>
</feature>
<keyword evidence="5" id="KW-0479">Metal-binding</keyword>
<keyword evidence="2 7" id="KW-0812">Transmembrane</keyword>
<dbReference type="Pfam" id="PF03006">
    <property type="entry name" value="HlyIII"/>
    <property type="match status" value="1"/>
</dbReference>
<sequence length="244" mass="26211">MRDTTSNSGSTGAPSIDRAPAVGPKGPDDLVGVPAEDTPPRLRGWIHTVMAPLILLCGLGLIVAGDSWQTRLAVAVWICTGVELFGNSAVYHRVRWSPRVKAVLRRIDHTNIAVFIAGTYTPLAISMLTGTSRVVLLAVIWGAAVIDVTFRWLWIDAPRWLYTGLYIVMGWGALWWLPQFWHAGGPAVVILVLVGGVAYSAGAVSYALKKPNPSPTWFGFHEVFHAGTAIGAICHAIAIGLVVI</sequence>
<evidence type="ECO:0000313" key="9">
    <source>
        <dbReference type="Proteomes" id="UP000285875"/>
    </source>
</evidence>
<feature type="transmembrane region" description="Helical" evidence="7">
    <location>
        <begin position="135"/>
        <end position="154"/>
    </location>
</feature>
<accession>A0A3Q9UED9</accession>
<gene>
    <name evidence="8" type="ORF">C0Z10_09510</name>
</gene>
<organism evidence="8 9">
    <name type="scientific">Acidipropionibacterium jensenii</name>
    <dbReference type="NCBI Taxonomy" id="1749"/>
    <lineage>
        <taxon>Bacteria</taxon>
        <taxon>Bacillati</taxon>
        <taxon>Actinomycetota</taxon>
        <taxon>Actinomycetes</taxon>
        <taxon>Propionibacteriales</taxon>
        <taxon>Propionibacteriaceae</taxon>
        <taxon>Acidipropionibacterium</taxon>
    </lineage>
</organism>
<dbReference type="RefSeq" id="WP_097799218.1">
    <property type="nucleotide sequence ID" value="NZ_CP025570.1"/>
</dbReference>
<feature type="transmembrane region" description="Helical" evidence="7">
    <location>
        <begin position="223"/>
        <end position="243"/>
    </location>
</feature>
<dbReference type="PANTHER" id="PTHR20855:SF3">
    <property type="entry name" value="LD03007P"/>
    <property type="match status" value="1"/>
</dbReference>
<reference evidence="9" key="1">
    <citation type="submission" date="2017-12" db="EMBL/GenBank/DDBJ databases">
        <title>Whole genome sequencing of Acidipropionibacterium jensenii strains JS279 and JS280.</title>
        <authorList>
            <person name="Deptula P."/>
            <person name="Laine P."/>
            <person name="Smolander O.-P."/>
            <person name="Paulin L."/>
            <person name="Auvinen P."/>
            <person name="Varmanen P."/>
        </authorList>
    </citation>
    <scope>NUCLEOTIDE SEQUENCE [LARGE SCALE GENOMIC DNA]</scope>
    <source>
        <strain evidence="9">JS280</strain>
    </source>
</reference>
<keyword evidence="4 7" id="KW-0472">Membrane</keyword>
<evidence type="ECO:0000313" key="8">
    <source>
        <dbReference type="EMBL" id="AZZ39951.1"/>
    </source>
</evidence>
<feature type="transmembrane region" description="Helical" evidence="7">
    <location>
        <begin position="72"/>
        <end position="91"/>
    </location>
</feature>
<feature type="transmembrane region" description="Helical" evidence="7">
    <location>
        <begin position="44"/>
        <end position="65"/>
    </location>
</feature>
<dbReference type="InterPro" id="IPR004254">
    <property type="entry name" value="AdipoR/HlyIII-related"/>
</dbReference>
<dbReference type="GO" id="GO:0016020">
    <property type="term" value="C:membrane"/>
    <property type="evidence" value="ECO:0007669"/>
    <property type="project" value="UniProtKB-SubCell"/>
</dbReference>
<feature type="region of interest" description="Disordered" evidence="6">
    <location>
        <begin position="1"/>
        <end position="34"/>
    </location>
</feature>
<keyword evidence="3 7" id="KW-1133">Transmembrane helix</keyword>
<dbReference type="PANTHER" id="PTHR20855">
    <property type="entry name" value="ADIPOR/PROGESTIN RECEPTOR-RELATED"/>
    <property type="match status" value="1"/>
</dbReference>
<dbReference type="GO" id="GO:0046872">
    <property type="term" value="F:metal ion binding"/>
    <property type="evidence" value="ECO:0007669"/>
    <property type="project" value="UniProtKB-KW"/>
</dbReference>
<evidence type="ECO:0000256" key="4">
    <source>
        <dbReference type="ARBA" id="ARBA00023136"/>
    </source>
</evidence>
<evidence type="ECO:0000256" key="3">
    <source>
        <dbReference type="ARBA" id="ARBA00022989"/>
    </source>
</evidence>
<feature type="binding site" evidence="5">
    <location>
        <position position="225"/>
    </location>
    <ligand>
        <name>Zn(2+)</name>
        <dbReference type="ChEBI" id="CHEBI:29105"/>
    </ligand>
</feature>
<evidence type="ECO:0000256" key="5">
    <source>
        <dbReference type="PIRSR" id="PIRSR604254-1"/>
    </source>
</evidence>
<feature type="binding site" evidence="5">
    <location>
        <position position="92"/>
    </location>
    <ligand>
        <name>Zn(2+)</name>
        <dbReference type="ChEBI" id="CHEBI:29105"/>
    </ligand>
</feature>
<dbReference type="KEGG" id="aji:C0Z10_09510"/>
<dbReference type="AlphaFoldDB" id="A0A3Q9UED9"/>
<evidence type="ECO:0000256" key="1">
    <source>
        <dbReference type="ARBA" id="ARBA00004141"/>
    </source>
</evidence>
<evidence type="ECO:0000256" key="2">
    <source>
        <dbReference type="ARBA" id="ARBA00022692"/>
    </source>
</evidence>
<proteinExistence type="predicted"/>
<feature type="transmembrane region" description="Helical" evidence="7">
    <location>
        <begin position="111"/>
        <end position="128"/>
    </location>
</feature>
<dbReference type="Proteomes" id="UP000285875">
    <property type="component" value="Chromosome"/>
</dbReference>
<evidence type="ECO:0000256" key="7">
    <source>
        <dbReference type="SAM" id="Phobius"/>
    </source>
</evidence>